<evidence type="ECO:0000313" key="1">
    <source>
        <dbReference type="EMBL" id="MCI47188.1"/>
    </source>
</evidence>
<feature type="non-terminal residue" evidence="1">
    <location>
        <position position="28"/>
    </location>
</feature>
<reference evidence="1 2" key="1">
    <citation type="journal article" date="2018" name="Front. Plant Sci.">
        <title>Red Clover (Trifolium pratense) and Zigzag Clover (T. medium) - A Picture of Genomic Similarities and Differences.</title>
        <authorList>
            <person name="Dluhosova J."/>
            <person name="Istvanek J."/>
            <person name="Nedelnik J."/>
            <person name="Repkova J."/>
        </authorList>
    </citation>
    <scope>NUCLEOTIDE SEQUENCE [LARGE SCALE GENOMIC DNA]</scope>
    <source>
        <strain evidence="2">cv. 10/8</strain>
        <tissue evidence="1">Leaf</tissue>
    </source>
</reference>
<organism evidence="1 2">
    <name type="scientific">Trifolium medium</name>
    <dbReference type="NCBI Taxonomy" id="97028"/>
    <lineage>
        <taxon>Eukaryota</taxon>
        <taxon>Viridiplantae</taxon>
        <taxon>Streptophyta</taxon>
        <taxon>Embryophyta</taxon>
        <taxon>Tracheophyta</taxon>
        <taxon>Spermatophyta</taxon>
        <taxon>Magnoliopsida</taxon>
        <taxon>eudicotyledons</taxon>
        <taxon>Gunneridae</taxon>
        <taxon>Pentapetalae</taxon>
        <taxon>rosids</taxon>
        <taxon>fabids</taxon>
        <taxon>Fabales</taxon>
        <taxon>Fabaceae</taxon>
        <taxon>Papilionoideae</taxon>
        <taxon>50 kb inversion clade</taxon>
        <taxon>NPAAA clade</taxon>
        <taxon>Hologalegina</taxon>
        <taxon>IRL clade</taxon>
        <taxon>Trifolieae</taxon>
        <taxon>Trifolium</taxon>
    </lineage>
</organism>
<keyword evidence="2" id="KW-1185">Reference proteome</keyword>
<comment type="caution">
    <text evidence="1">The sequence shown here is derived from an EMBL/GenBank/DDBJ whole genome shotgun (WGS) entry which is preliminary data.</text>
</comment>
<proteinExistence type="predicted"/>
<protein>
    <submittedName>
        <fullName evidence="1">Uncharacterized protein</fullName>
    </submittedName>
</protein>
<name>A0A392SE82_9FABA</name>
<dbReference type="AlphaFoldDB" id="A0A392SE82"/>
<sequence>MKLQQVLAQCNTARAVYLSGPGATRELG</sequence>
<dbReference type="EMBL" id="LXQA010368615">
    <property type="protein sequence ID" value="MCI47188.1"/>
    <property type="molecule type" value="Genomic_DNA"/>
</dbReference>
<evidence type="ECO:0000313" key="2">
    <source>
        <dbReference type="Proteomes" id="UP000265520"/>
    </source>
</evidence>
<accession>A0A392SE82</accession>
<dbReference type="Proteomes" id="UP000265520">
    <property type="component" value="Unassembled WGS sequence"/>
</dbReference>